<gene>
    <name evidence="1" type="ORF">CRENBAI_013799</name>
</gene>
<protein>
    <submittedName>
        <fullName evidence="1">Uncharacterized protein</fullName>
    </submittedName>
</protein>
<evidence type="ECO:0000313" key="2">
    <source>
        <dbReference type="Proteomes" id="UP001311232"/>
    </source>
</evidence>
<accession>A0AAV9RM62</accession>
<evidence type="ECO:0000313" key="1">
    <source>
        <dbReference type="EMBL" id="KAK5610045.1"/>
    </source>
</evidence>
<reference evidence="1 2" key="1">
    <citation type="submission" date="2021-06" db="EMBL/GenBank/DDBJ databases">
        <authorList>
            <person name="Palmer J.M."/>
        </authorList>
    </citation>
    <scope>NUCLEOTIDE SEQUENCE [LARGE SCALE GENOMIC DNA]</scope>
    <source>
        <strain evidence="1 2">MEX-2019</strain>
        <tissue evidence="1">Muscle</tissue>
    </source>
</reference>
<name>A0AAV9RM62_9TELE</name>
<sequence>MWLRLGGGAGQPAWCGKVCCAGVCAAVMLGCHGVEVWVWRGAWTLVCCNGLPLMLPSVALDPGLATVSGRGRWVEGWIMSRTCTGATGRLVAPAQLPSWHVFLSHGQTGLGCWCWSDVYVGSAVFYFTGSHGGGGWGDDGVGTGGL</sequence>
<keyword evidence="2" id="KW-1185">Reference proteome</keyword>
<dbReference type="EMBL" id="JAHHUM010001713">
    <property type="protein sequence ID" value="KAK5610045.1"/>
    <property type="molecule type" value="Genomic_DNA"/>
</dbReference>
<feature type="non-terminal residue" evidence="1">
    <location>
        <position position="146"/>
    </location>
</feature>
<proteinExistence type="predicted"/>
<dbReference type="Proteomes" id="UP001311232">
    <property type="component" value="Unassembled WGS sequence"/>
</dbReference>
<comment type="caution">
    <text evidence="1">The sequence shown here is derived from an EMBL/GenBank/DDBJ whole genome shotgun (WGS) entry which is preliminary data.</text>
</comment>
<dbReference type="PROSITE" id="PS51257">
    <property type="entry name" value="PROKAR_LIPOPROTEIN"/>
    <property type="match status" value="1"/>
</dbReference>
<organism evidence="1 2">
    <name type="scientific">Crenichthys baileyi</name>
    <name type="common">White River springfish</name>
    <dbReference type="NCBI Taxonomy" id="28760"/>
    <lineage>
        <taxon>Eukaryota</taxon>
        <taxon>Metazoa</taxon>
        <taxon>Chordata</taxon>
        <taxon>Craniata</taxon>
        <taxon>Vertebrata</taxon>
        <taxon>Euteleostomi</taxon>
        <taxon>Actinopterygii</taxon>
        <taxon>Neopterygii</taxon>
        <taxon>Teleostei</taxon>
        <taxon>Neoteleostei</taxon>
        <taxon>Acanthomorphata</taxon>
        <taxon>Ovalentaria</taxon>
        <taxon>Atherinomorphae</taxon>
        <taxon>Cyprinodontiformes</taxon>
        <taxon>Goodeidae</taxon>
        <taxon>Crenichthys</taxon>
    </lineage>
</organism>
<dbReference type="AlphaFoldDB" id="A0AAV9RM62"/>